<keyword evidence="2" id="KW-1185">Reference proteome</keyword>
<dbReference type="Proteomes" id="UP001396334">
    <property type="component" value="Unassembled WGS sequence"/>
</dbReference>
<organism evidence="1 2">
    <name type="scientific">Hibiscus sabdariffa</name>
    <name type="common">roselle</name>
    <dbReference type="NCBI Taxonomy" id="183260"/>
    <lineage>
        <taxon>Eukaryota</taxon>
        <taxon>Viridiplantae</taxon>
        <taxon>Streptophyta</taxon>
        <taxon>Embryophyta</taxon>
        <taxon>Tracheophyta</taxon>
        <taxon>Spermatophyta</taxon>
        <taxon>Magnoliopsida</taxon>
        <taxon>eudicotyledons</taxon>
        <taxon>Gunneridae</taxon>
        <taxon>Pentapetalae</taxon>
        <taxon>rosids</taxon>
        <taxon>malvids</taxon>
        <taxon>Malvales</taxon>
        <taxon>Malvaceae</taxon>
        <taxon>Malvoideae</taxon>
        <taxon>Hibiscus</taxon>
    </lineage>
</organism>
<proteinExistence type="predicted"/>
<gene>
    <name evidence="1" type="ORF">V6N11_043670</name>
</gene>
<name>A0ABR2RD13_9ROSI</name>
<comment type="caution">
    <text evidence="1">The sequence shown here is derived from an EMBL/GenBank/DDBJ whole genome shotgun (WGS) entry which is preliminary data.</text>
</comment>
<sequence length="104" mass="12361">MKWLTTVRHNRFPVLLRWLNFSSLKDKLSKNLQSIMGWIRMGQKSEFGWYVSSGHDLQGFADEMIVWIYSLDKNNIDPRLIRANHVLNHGSRNKMFKFLPLKNV</sequence>
<evidence type="ECO:0000313" key="1">
    <source>
        <dbReference type="EMBL" id="KAK9010802.1"/>
    </source>
</evidence>
<protein>
    <submittedName>
        <fullName evidence="1">Uncharacterized protein</fullName>
    </submittedName>
</protein>
<dbReference type="EMBL" id="JBBPBN010000023">
    <property type="protein sequence ID" value="KAK9010802.1"/>
    <property type="molecule type" value="Genomic_DNA"/>
</dbReference>
<reference evidence="1 2" key="1">
    <citation type="journal article" date="2024" name="G3 (Bethesda)">
        <title>Genome assembly of Hibiscus sabdariffa L. provides insights into metabolisms of medicinal natural products.</title>
        <authorList>
            <person name="Kim T."/>
        </authorList>
    </citation>
    <scope>NUCLEOTIDE SEQUENCE [LARGE SCALE GENOMIC DNA]</scope>
    <source>
        <strain evidence="1">TK-2024</strain>
        <tissue evidence="1">Old leaves</tissue>
    </source>
</reference>
<evidence type="ECO:0000313" key="2">
    <source>
        <dbReference type="Proteomes" id="UP001396334"/>
    </source>
</evidence>
<accession>A0ABR2RD13</accession>